<keyword evidence="3" id="KW-0645">Protease</keyword>
<evidence type="ECO:0000256" key="1">
    <source>
        <dbReference type="ARBA" id="ARBA00005957"/>
    </source>
</evidence>
<accession>A0ABN2XJ72</accession>
<dbReference type="SUPFAM" id="SSF53187">
    <property type="entry name" value="Zn-dependent exopeptidases"/>
    <property type="match status" value="1"/>
</dbReference>
<evidence type="ECO:0000256" key="8">
    <source>
        <dbReference type="SAM" id="MobiDB-lite"/>
    </source>
</evidence>
<dbReference type="PANTHER" id="PTHR12147:SF26">
    <property type="entry name" value="PEPTIDASE M28 DOMAIN-CONTAINING PROTEIN"/>
    <property type="match status" value="1"/>
</dbReference>
<sequence length="510" mass="53480">MFSRRLTAALGAAALSAPLLLAGAAPAGAASPAKDGAKLARELVRKSSAGDAYKHLKAFQRLADRNGGHRAAGSPGYEASAAYVHRQLKRAGYDVSYDYFDFTYSETLKDEFSVVSPEARDIEIHAMTFSKSTPEGGLDAPLAAAPVDADGTSGCEPGDFADGDYTGKVALVQRGGCNFVVKQANAADAGAVATVIFNNAEGALAGTLGDPEAVRVPTGGISRAEGEALLTLLAQGEVTVHVDVQMLVEPRTTRNVIAETRRGAEDRTVMLGAHLDSVPEGPGINDNASGSAALLEVAKELAKAEKKPRNRVRFAFWSAEELSLVGSSDYVSRLTPRQLRDIELYLNFDMVASPNYGLFVYDGDDSDGVGEGPGPEGSAQLERQITDFMDRRGLPHEGTDFTGRSDYGPFIEVGIPSGGTFTGAEGTKTEAQAVKFGGTAGVAYDPCYHAACDDLDNISMPAFDANIDVIANAVGTYAHDVSSLREPVSFVPTEGDEGSGGGAHDHHAER</sequence>
<evidence type="ECO:0000259" key="11">
    <source>
        <dbReference type="Pfam" id="PF04389"/>
    </source>
</evidence>
<keyword evidence="6" id="KW-0378">Hydrolase</keyword>
<dbReference type="InterPro" id="IPR046450">
    <property type="entry name" value="PA_dom_sf"/>
</dbReference>
<feature type="domain" description="Peptidase M28" evidence="11">
    <location>
        <begin position="255"/>
        <end position="473"/>
    </location>
</feature>
<dbReference type="InterPro" id="IPR045175">
    <property type="entry name" value="M28_fam"/>
</dbReference>
<keyword evidence="5 9" id="KW-0732">Signal</keyword>
<dbReference type="EMBL" id="BAAAPF010000014">
    <property type="protein sequence ID" value="GAA2111890.1"/>
    <property type="molecule type" value="Genomic_DNA"/>
</dbReference>
<dbReference type="Gene3D" id="3.50.30.30">
    <property type="match status" value="1"/>
</dbReference>
<dbReference type="Proteomes" id="UP001500443">
    <property type="component" value="Unassembled WGS sequence"/>
</dbReference>
<keyword evidence="4" id="KW-0479">Metal-binding</keyword>
<feature type="chain" id="PRO_5045470475" evidence="9">
    <location>
        <begin position="30"/>
        <end position="510"/>
    </location>
</feature>
<evidence type="ECO:0000313" key="12">
    <source>
        <dbReference type="EMBL" id="GAA2111890.1"/>
    </source>
</evidence>
<feature type="domain" description="PA" evidence="10">
    <location>
        <begin position="140"/>
        <end position="229"/>
    </location>
</feature>
<dbReference type="Gene3D" id="3.40.630.10">
    <property type="entry name" value="Zn peptidases"/>
    <property type="match status" value="1"/>
</dbReference>
<evidence type="ECO:0000256" key="9">
    <source>
        <dbReference type="SAM" id="SignalP"/>
    </source>
</evidence>
<organism evidence="12 13">
    <name type="scientific">Streptomyces synnematoformans</name>
    <dbReference type="NCBI Taxonomy" id="415721"/>
    <lineage>
        <taxon>Bacteria</taxon>
        <taxon>Bacillati</taxon>
        <taxon>Actinomycetota</taxon>
        <taxon>Actinomycetes</taxon>
        <taxon>Kitasatosporales</taxon>
        <taxon>Streptomycetaceae</taxon>
        <taxon>Streptomyces</taxon>
    </lineage>
</organism>
<dbReference type="InterPro" id="IPR041756">
    <property type="entry name" value="M28_SGAP-like"/>
</dbReference>
<evidence type="ECO:0000256" key="2">
    <source>
        <dbReference type="ARBA" id="ARBA00022438"/>
    </source>
</evidence>
<keyword evidence="13" id="KW-1185">Reference proteome</keyword>
<dbReference type="Pfam" id="PF02225">
    <property type="entry name" value="PA"/>
    <property type="match status" value="1"/>
</dbReference>
<dbReference type="InterPro" id="IPR007484">
    <property type="entry name" value="Peptidase_M28"/>
</dbReference>
<dbReference type="PANTHER" id="PTHR12147">
    <property type="entry name" value="METALLOPEPTIDASE M28 FAMILY MEMBER"/>
    <property type="match status" value="1"/>
</dbReference>
<gene>
    <name evidence="12" type="ORF">GCM10009802_09730</name>
</gene>
<reference evidence="12 13" key="1">
    <citation type="journal article" date="2019" name="Int. J. Syst. Evol. Microbiol.">
        <title>The Global Catalogue of Microorganisms (GCM) 10K type strain sequencing project: providing services to taxonomists for standard genome sequencing and annotation.</title>
        <authorList>
            <consortium name="The Broad Institute Genomics Platform"/>
            <consortium name="The Broad Institute Genome Sequencing Center for Infectious Disease"/>
            <person name="Wu L."/>
            <person name="Ma J."/>
        </authorList>
    </citation>
    <scope>NUCLEOTIDE SEQUENCE [LARGE SCALE GENOMIC DNA]</scope>
    <source>
        <strain evidence="12 13">JCM 15481</strain>
    </source>
</reference>
<keyword evidence="7" id="KW-0862">Zinc</keyword>
<dbReference type="Pfam" id="PF04389">
    <property type="entry name" value="Peptidase_M28"/>
    <property type="match status" value="1"/>
</dbReference>
<name>A0ABN2XJ72_9ACTN</name>
<evidence type="ECO:0000256" key="4">
    <source>
        <dbReference type="ARBA" id="ARBA00022723"/>
    </source>
</evidence>
<keyword evidence="2" id="KW-0031">Aminopeptidase</keyword>
<feature type="region of interest" description="Disordered" evidence="8">
    <location>
        <begin position="490"/>
        <end position="510"/>
    </location>
</feature>
<dbReference type="SUPFAM" id="SSF52025">
    <property type="entry name" value="PA domain"/>
    <property type="match status" value="1"/>
</dbReference>
<proteinExistence type="inferred from homology"/>
<dbReference type="RefSeq" id="WP_344288204.1">
    <property type="nucleotide sequence ID" value="NZ_BAAAPF010000014.1"/>
</dbReference>
<evidence type="ECO:0000256" key="7">
    <source>
        <dbReference type="ARBA" id="ARBA00022833"/>
    </source>
</evidence>
<evidence type="ECO:0000256" key="3">
    <source>
        <dbReference type="ARBA" id="ARBA00022670"/>
    </source>
</evidence>
<evidence type="ECO:0000256" key="5">
    <source>
        <dbReference type="ARBA" id="ARBA00022729"/>
    </source>
</evidence>
<evidence type="ECO:0000313" key="13">
    <source>
        <dbReference type="Proteomes" id="UP001500443"/>
    </source>
</evidence>
<comment type="caution">
    <text evidence="12">The sequence shown here is derived from an EMBL/GenBank/DDBJ whole genome shotgun (WGS) entry which is preliminary data.</text>
</comment>
<feature type="signal peptide" evidence="9">
    <location>
        <begin position="1"/>
        <end position="29"/>
    </location>
</feature>
<protein>
    <submittedName>
        <fullName evidence="12">M28 family metallopeptidase</fullName>
    </submittedName>
</protein>
<dbReference type="InterPro" id="IPR003137">
    <property type="entry name" value="PA_domain"/>
</dbReference>
<comment type="similarity">
    <text evidence="1">Belongs to the peptidase M28 family. M28A subfamily.</text>
</comment>
<evidence type="ECO:0000259" key="10">
    <source>
        <dbReference type="Pfam" id="PF02225"/>
    </source>
</evidence>
<evidence type="ECO:0000256" key="6">
    <source>
        <dbReference type="ARBA" id="ARBA00022801"/>
    </source>
</evidence>
<dbReference type="CDD" id="cd03876">
    <property type="entry name" value="M28_SGAP_like"/>
    <property type="match status" value="1"/>
</dbReference>